<feature type="compositionally biased region" description="Basic residues" evidence="1">
    <location>
        <begin position="328"/>
        <end position="339"/>
    </location>
</feature>
<feature type="compositionally biased region" description="Pro residues" evidence="1">
    <location>
        <begin position="608"/>
        <end position="617"/>
    </location>
</feature>
<feature type="compositionally biased region" description="Basic and acidic residues" evidence="1">
    <location>
        <begin position="452"/>
        <end position="472"/>
    </location>
</feature>
<dbReference type="EMBL" id="KV417284">
    <property type="protein sequence ID" value="KZO96333.1"/>
    <property type="molecule type" value="Genomic_DNA"/>
</dbReference>
<feature type="compositionally biased region" description="Polar residues" evidence="1">
    <location>
        <begin position="810"/>
        <end position="820"/>
    </location>
</feature>
<sequence length="838" mass="92038">MALTMTALRTPPSPSHLPYTSTLRKSYRSVPPAPLAQPLAQKNLDLDLSDIGSALTTAHTPPLSSASTSSSSSVGAPKTGSAKDVSRTILFGTGLPSSPLTRRSMAGVEHKRTLSFSATLFRHPSVASISSFEGEGREEQFHASFPLPPTMDTGDEAFSYAHMRRASLPTSDRGSWTDHLNDFSKLLDEVMPCTPSFAPLNPKDYPSTPEYFRSRPSVYPESCHSVATTLSSRPSRDDLHAKPYSRDTMMSLPFVWADGSPIRRQPTNASTHRATRGMRREKSVYAPFPESPKALSPTASESEMSFLFSDVDPFSSHTYGSPRTAGSPRRRGRLAKRPSAKNLILAAQSEPMPLNARMEIETILEADPQADEQPSPVPSSVFLPDSQWPTPLLAPMQLPIEDMPPLQLDGTFEASQDNIPSVQDVEQMDLEEVLRNMEVIMRVTEELDLKYPRSSTLDKKSTSSDDVEHSRGNMESTQSRNTTKPLRLPTKPLKIHKELPSPPQTTVEITDSRDINHGRSSPRGLNAKRSANDLWRTMVPNSISPVQPNQEKIKQTNHLRSAHSSPKSLPADVRTPSPFKRSPPQSIRSPSPTQVSPPSLRCPSPAKVAPPPRPTRSPSPLLLEDLEFLEEINSALRSAAASPIPSQFGMRSSPTMLNTRTRRDSIETFISTIDESLDGFDQTSLLRVPQHQIAQQIPSKAARKLGISEDAVMVHTRSPSRNSNFSDHNLPVSPKPKKNPFGSLFGSPNKKGAKGKLEISLPLLTSVDPVVLYTPSAKSATPSYSIHPEPDFHHSVSPFLMTPTLGRPTSPGTPSMTRSPMNAAHIRSRRDRSTEQWI</sequence>
<evidence type="ECO:0000313" key="2">
    <source>
        <dbReference type="EMBL" id="KZO96333.1"/>
    </source>
</evidence>
<feature type="compositionally biased region" description="Low complexity" evidence="1">
    <location>
        <begin position="582"/>
        <end position="592"/>
    </location>
</feature>
<feature type="compositionally biased region" description="Polar residues" evidence="1">
    <location>
        <begin position="473"/>
        <end position="484"/>
    </location>
</feature>
<feature type="region of interest" description="Disordered" evidence="1">
    <location>
        <begin position="540"/>
        <end position="619"/>
    </location>
</feature>
<dbReference type="OrthoDB" id="10418629at2759"/>
<dbReference type="AlphaFoldDB" id="A0A167M4P6"/>
<feature type="region of interest" description="Disordered" evidence="1">
    <location>
        <begin position="717"/>
        <end position="749"/>
    </location>
</feature>
<dbReference type="Proteomes" id="UP000076738">
    <property type="component" value="Unassembled WGS sequence"/>
</dbReference>
<feature type="region of interest" description="Disordered" evidence="1">
    <location>
        <begin position="58"/>
        <end position="87"/>
    </location>
</feature>
<evidence type="ECO:0000313" key="3">
    <source>
        <dbReference type="Proteomes" id="UP000076738"/>
    </source>
</evidence>
<accession>A0A167M4P6</accession>
<gene>
    <name evidence="2" type="ORF">CALVIDRAFT_555096</name>
</gene>
<evidence type="ECO:0000256" key="1">
    <source>
        <dbReference type="SAM" id="MobiDB-lite"/>
    </source>
</evidence>
<organism evidence="2 3">
    <name type="scientific">Calocera viscosa (strain TUFC12733)</name>
    <dbReference type="NCBI Taxonomy" id="1330018"/>
    <lineage>
        <taxon>Eukaryota</taxon>
        <taxon>Fungi</taxon>
        <taxon>Dikarya</taxon>
        <taxon>Basidiomycota</taxon>
        <taxon>Agaricomycotina</taxon>
        <taxon>Dacrymycetes</taxon>
        <taxon>Dacrymycetales</taxon>
        <taxon>Dacrymycetaceae</taxon>
        <taxon>Calocera</taxon>
    </lineage>
</organism>
<reference evidence="2 3" key="1">
    <citation type="journal article" date="2016" name="Mol. Biol. Evol.">
        <title>Comparative Genomics of Early-Diverging Mushroom-Forming Fungi Provides Insights into the Origins of Lignocellulose Decay Capabilities.</title>
        <authorList>
            <person name="Nagy L.G."/>
            <person name="Riley R."/>
            <person name="Tritt A."/>
            <person name="Adam C."/>
            <person name="Daum C."/>
            <person name="Floudas D."/>
            <person name="Sun H."/>
            <person name="Yadav J.S."/>
            <person name="Pangilinan J."/>
            <person name="Larsson K.H."/>
            <person name="Matsuura K."/>
            <person name="Barry K."/>
            <person name="Labutti K."/>
            <person name="Kuo R."/>
            <person name="Ohm R.A."/>
            <person name="Bhattacharya S.S."/>
            <person name="Shirouzu T."/>
            <person name="Yoshinaga Y."/>
            <person name="Martin F.M."/>
            <person name="Grigoriev I.V."/>
            <person name="Hibbett D.S."/>
        </authorList>
    </citation>
    <scope>NUCLEOTIDE SEQUENCE [LARGE SCALE GENOMIC DNA]</scope>
    <source>
        <strain evidence="2 3">TUFC12733</strain>
    </source>
</reference>
<feature type="region of interest" description="Disordered" evidence="1">
    <location>
        <begin position="1"/>
        <end position="20"/>
    </location>
</feature>
<keyword evidence="3" id="KW-1185">Reference proteome</keyword>
<feature type="compositionally biased region" description="Polar residues" evidence="1">
    <location>
        <begin position="540"/>
        <end position="554"/>
    </location>
</feature>
<feature type="compositionally biased region" description="Low complexity" evidence="1">
    <location>
        <begin position="58"/>
        <end position="80"/>
    </location>
</feature>
<feature type="compositionally biased region" description="Polar residues" evidence="1">
    <location>
        <begin position="717"/>
        <end position="727"/>
    </location>
</feature>
<feature type="region of interest" description="Disordered" evidence="1">
    <location>
        <begin position="452"/>
        <end position="528"/>
    </location>
</feature>
<feature type="region of interest" description="Disordered" evidence="1">
    <location>
        <begin position="803"/>
        <end position="838"/>
    </location>
</feature>
<name>A0A167M4P6_CALVF</name>
<feature type="region of interest" description="Disordered" evidence="1">
    <location>
        <begin position="317"/>
        <end position="339"/>
    </location>
</feature>
<protein>
    <submittedName>
        <fullName evidence="2">Uncharacterized protein</fullName>
    </submittedName>
</protein>
<proteinExistence type="predicted"/>